<feature type="compositionally biased region" description="Polar residues" evidence="6">
    <location>
        <begin position="533"/>
        <end position="546"/>
    </location>
</feature>
<dbReference type="PANTHER" id="PTHR47254">
    <property type="entry name" value="CELL WALL MANNOPROTEIN CIS3-RELATED"/>
    <property type="match status" value="1"/>
</dbReference>
<feature type="region of interest" description="Disordered" evidence="6">
    <location>
        <begin position="528"/>
        <end position="568"/>
    </location>
</feature>
<comment type="similarity">
    <text evidence="5">Belongs to the PIR protein family.</text>
</comment>
<dbReference type="InterPro" id="IPR051153">
    <property type="entry name" value="Yeast_CWMannoprotein_PIR"/>
</dbReference>
<comment type="subcellular location">
    <subcellularLocation>
        <location evidence="1">Secreted</location>
        <location evidence="1">Cell wall</location>
    </subcellularLocation>
</comment>
<dbReference type="InterPro" id="IPR054508">
    <property type="entry name" value="PIR1-like_C"/>
</dbReference>
<feature type="signal peptide" evidence="8">
    <location>
        <begin position="1"/>
        <end position="23"/>
    </location>
</feature>
<dbReference type="Proteomes" id="UP000033647">
    <property type="component" value="Unassembled WGS sequence"/>
</dbReference>
<keyword evidence="7" id="KW-1133">Transmembrane helix</keyword>
<evidence type="ECO:0000256" key="5">
    <source>
        <dbReference type="ARBA" id="ARBA00038219"/>
    </source>
</evidence>
<gene>
    <name evidence="10" type="ORF">TI39_contig5858g00001</name>
</gene>
<dbReference type="Pfam" id="PF22799">
    <property type="entry name" value="PIR1-like_C"/>
    <property type="match status" value="1"/>
</dbReference>
<keyword evidence="7" id="KW-0472">Membrane</keyword>
<evidence type="ECO:0000256" key="8">
    <source>
        <dbReference type="SAM" id="SignalP"/>
    </source>
</evidence>
<keyword evidence="7" id="KW-0812">Transmembrane</keyword>
<dbReference type="PANTHER" id="PTHR47254:SF1">
    <property type="entry name" value="CELL WALL MANNOPROTEIN CIS3-RELATED"/>
    <property type="match status" value="1"/>
</dbReference>
<evidence type="ECO:0000313" key="11">
    <source>
        <dbReference type="Proteomes" id="UP000033647"/>
    </source>
</evidence>
<evidence type="ECO:0000256" key="6">
    <source>
        <dbReference type="SAM" id="MobiDB-lite"/>
    </source>
</evidence>
<dbReference type="OrthoDB" id="5415592at2759"/>
<sequence length="785" mass="80524">MRFTGAALKLAAAAVLLGGTSIGASVQALQAEDKVTRPVCQPCPAGKVCLCDPNAALPTATAVTLMTRPFCKPCPAGKVCLCDPDGSLSTPIAAALQARVAPEETMTRPFCKPCPAGKVCLCDPDAAVPTPTSNIDLLQRDEPMAGEDPTSALASILAASSLWPEGITPHMTPTSAPPLPTDCTDSLTDQFAMQLVFTPTYSAPVKRSLSNLGIWLINGTLLDTFARLGTIVANHQLQFDAFSQSGAIYTAGFSACGPTNARVLALGGNTTFWGCTSGGFANIYDENVAPQCVAAEIRLVHNEDSTLPLLAPSDNAPAEIAQESSLPLFPPAPSVAYSYAPRSSSANATTQAGPTAFKTAFNTRTVASAESEKYATLSSAMAAANTLDTPDLWLNSTAWMTPTPRSRSTTAEDPANTLDAPHLWLNSTAWMTPTPHAHTTIAVASATKQALPVVTIHSTHTVHGLDGVKRTPGGQDQLANDGAHFDPFPFLTTVTRTFQAQTFTDVDDAGNDEVVTIPAMTKTLVLGPKDQAGSKTGSAVQATSTGEAGAGVTAPAQTAGATSSPTANAIDALTRTNKLKERAVMPILPPDGNGTVNTGGAAVTVTEVATAYETTTFPVAVVTVTSNDSTTADVEAVSLPLEQATTVVIVYQTVTADSAVFSTTNGAFTFPAGVNTSVGALGVLINATNATAASLWSGWSIISTTAPAVTGQQNQTTLTSTAVVSFQPTTVTEKSDMSATSEPGAAASSTAAEAAAARRAEIGWCSIALVGIYGVSVMVVLAVVL</sequence>
<feature type="domain" description="Cell wall mannoprotein PIR1-like C-terminal" evidence="9">
    <location>
        <begin position="219"/>
        <end position="293"/>
    </location>
</feature>
<dbReference type="GO" id="GO:0031505">
    <property type="term" value="P:fungal-type cell wall organization"/>
    <property type="evidence" value="ECO:0007669"/>
    <property type="project" value="TreeGrafter"/>
</dbReference>
<protein>
    <recommendedName>
        <fullName evidence="9">Cell wall mannoprotein PIR1-like C-terminal domain-containing protein</fullName>
    </recommendedName>
</protein>
<dbReference type="AlphaFoldDB" id="A0A0F4G5S0"/>
<organism evidence="10 11">
    <name type="scientific">Zymoseptoria brevis</name>
    <dbReference type="NCBI Taxonomy" id="1047168"/>
    <lineage>
        <taxon>Eukaryota</taxon>
        <taxon>Fungi</taxon>
        <taxon>Dikarya</taxon>
        <taxon>Ascomycota</taxon>
        <taxon>Pezizomycotina</taxon>
        <taxon>Dothideomycetes</taxon>
        <taxon>Dothideomycetidae</taxon>
        <taxon>Mycosphaerellales</taxon>
        <taxon>Mycosphaerellaceae</taxon>
        <taxon>Zymoseptoria</taxon>
    </lineage>
</organism>
<keyword evidence="4 8" id="KW-0732">Signal</keyword>
<feature type="chain" id="PRO_5002468428" description="Cell wall mannoprotein PIR1-like C-terminal domain-containing protein" evidence="8">
    <location>
        <begin position="24"/>
        <end position="785"/>
    </location>
</feature>
<evidence type="ECO:0000259" key="9">
    <source>
        <dbReference type="Pfam" id="PF22799"/>
    </source>
</evidence>
<evidence type="ECO:0000256" key="1">
    <source>
        <dbReference type="ARBA" id="ARBA00004191"/>
    </source>
</evidence>
<keyword evidence="3" id="KW-0964">Secreted</keyword>
<feature type="transmembrane region" description="Helical" evidence="7">
    <location>
        <begin position="766"/>
        <end position="784"/>
    </location>
</feature>
<keyword evidence="2" id="KW-0134">Cell wall</keyword>
<dbReference type="EMBL" id="LAFY01005813">
    <property type="protein sequence ID" value="KJX92397.1"/>
    <property type="molecule type" value="Genomic_DNA"/>
</dbReference>
<dbReference type="GO" id="GO:0009277">
    <property type="term" value="C:fungal-type cell wall"/>
    <property type="evidence" value="ECO:0007669"/>
    <property type="project" value="TreeGrafter"/>
</dbReference>
<evidence type="ECO:0000256" key="7">
    <source>
        <dbReference type="SAM" id="Phobius"/>
    </source>
</evidence>
<name>A0A0F4G5S0_9PEZI</name>
<dbReference type="GO" id="GO:0005199">
    <property type="term" value="F:structural constituent of cell wall"/>
    <property type="evidence" value="ECO:0007669"/>
    <property type="project" value="TreeGrafter"/>
</dbReference>
<keyword evidence="11" id="KW-1185">Reference proteome</keyword>
<accession>A0A0F4G5S0</accession>
<proteinExistence type="inferred from homology"/>
<evidence type="ECO:0000256" key="2">
    <source>
        <dbReference type="ARBA" id="ARBA00022512"/>
    </source>
</evidence>
<dbReference type="STRING" id="1047168.A0A0F4G5S0"/>
<evidence type="ECO:0000256" key="4">
    <source>
        <dbReference type="ARBA" id="ARBA00022729"/>
    </source>
</evidence>
<comment type="caution">
    <text evidence="10">The sequence shown here is derived from an EMBL/GenBank/DDBJ whole genome shotgun (WGS) entry which is preliminary data.</text>
</comment>
<reference evidence="10 11" key="1">
    <citation type="submission" date="2015-03" db="EMBL/GenBank/DDBJ databases">
        <title>RNA-seq based gene annotation and comparative genomics of four Zymoseptoria species reveal species-specific pathogenicity related genes and transposable element activity.</title>
        <authorList>
            <person name="Grandaubert J."/>
            <person name="Bhattacharyya A."/>
            <person name="Stukenbrock E.H."/>
        </authorList>
    </citation>
    <scope>NUCLEOTIDE SEQUENCE [LARGE SCALE GENOMIC DNA]</scope>
    <source>
        <strain evidence="10 11">Zb18110</strain>
    </source>
</reference>
<evidence type="ECO:0000313" key="10">
    <source>
        <dbReference type="EMBL" id="KJX92397.1"/>
    </source>
</evidence>
<feature type="compositionally biased region" description="Polar residues" evidence="6">
    <location>
        <begin position="555"/>
        <end position="567"/>
    </location>
</feature>
<evidence type="ECO:0000256" key="3">
    <source>
        <dbReference type="ARBA" id="ARBA00022525"/>
    </source>
</evidence>